<dbReference type="EMBL" id="UOFT01000078">
    <property type="protein sequence ID" value="VAW99440.1"/>
    <property type="molecule type" value="Genomic_DNA"/>
</dbReference>
<dbReference type="SUPFAM" id="SSF53955">
    <property type="entry name" value="Lysozyme-like"/>
    <property type="match status" value="1"/>
</dbReference>
<dbReference type="GO" id="GO:0071555">
    <property type="term" value="P:cell wall organization"/>
    <property type="evidence" value="ECO:0007669"/>
    <property type="project" value="UniProtKB-KW"/>
</dbReference>
<dbReference type="InterPro" id="IPR008258">
    <property type="entry name" value="Transglycosylase_SLT_dom_1"/>
</dbReference>
<comment type="subcellular location">
    <subcellularLocation>
        <location evidence="1">Cell outer membrane</location>
        <topology evidence="1">Peripheral membrane protein</topology>
    </subcellularLocation>
</comment>
<keyword evidence="6" id="KW-0961">Cell wall biogenesis/degradation</keyword>
<dbReference type="SMART" id="SM00062">
    <property type="entry name" value="PBPb"/>
    <property type="match status" value="1"/>
</dbReference>
<dbReference type="PANTHER" id="PTHR35936:SF32">
    <property type="entry name" value="MEMBRANE-BOUND LYTIC MUREIN TRANSGLYCOSYLASE F"/>
    <property type="match status" value="1"/>
</dbReference>
<proteinExistence type="inferred from homology"/>
<dbReference type="PANTHER" id="PTHR35936">
    <property type="entry name" value="MEMBRANE-BOUND LYTIC MUREIN TRANSGLYCOSYLASE F"/>
    <property type="match status" value="1"/>
</dbReference>
<dbReference type="AlphaFoldDB" id="A0A3B1ACT9"/>
<dbReference type="Gene3D" id="3.40.190.10">
    <property type="entry name" value="Periplasmic binding protein-like II"/>
    <property type="match status" value="2"/>
</dbReference>
<evidence type="ECO:0000256" key="1">
    <source>
        <dbReference type="ARBA" id="ARBA00004339"/>
    </source>
</evidence>
<evidence type="ECO:0000256" key="6">
    <source>
        <dbReference type="ARBA" id="ARBA00023316"/>
    </source>
</evidence>
<dbReference type="HAMAP" id="MF_02016">
    <property type="entry name" value="MltF"/>
    <property type="match status" value="1"/>
</dbReference>
<reference evidence="8" key="1">
    <citation type="submission" date="2018-06" db="EMBL/GenBank/DDBJ databases">
        <authorList>
            <person name="Zhirakovskaya E."/>
        </authorList>
    </citation>
    <scope>NUCLEOTIDE SEQUENCE</scope>
</reference>
<keyword evidence="2" id="KW-0732">Signal</keyword>
<evidence type="ECO:0000259" key="7">
    <source>
        <dbReference type="SMART" id="SM00062"/>
    </source>
</evidence>
<organism evidence="8">
    <name type="scientific">hydrothermal vent metagenome</name>
    <dbReference type="NCBI Taxonomy" id="652676"/>
    <lineage>
        <taxon>unclassified sequences</taxon>
        <taxon>metagenomes</taxon>
        <taxon>ecological metagenomes</taxon>
    </lineage>
</organism>
<keyword evidence="3" id="KW-0472">Membrane</keyword>
<keyword evidence="4" id="KW-0998">Cell outer membrane</keyword>
<accession>A0A3B1ACT9</accession>
<sequence>MGLWFKVSFINRINQLLLLATTLSLVACGGKDIGDLKKQGELVVLTRNAPTTWYQGRDGEAGFEYDLVQSFAKAHGLKVRFKVIDNFESLLQTIKDGDAQIAAAGVTKTQDRVEQGYLFGPGYQQVQQWVVCRRGKKALPKKIADLVSRKLVVIAGSSYAEALQKLKTKQADLNWQEVSDISTEQLLEKVWKKEIDCTIADSNIISISRRYYPELATGFAVTEKESLAWVVAPKWKGLITDIEQWLEKIKENGEFATIDERYYGHIQLYDYVDNRSFNRRIKSRLPKYKKVFQRAAKKYQLPWSLLAAQAYQESHWNPRAKSPTGVRGMMMLTLNTAKSVGVKSRLDPVQSIWGGARYLRKMIKRIHDDVQDEDRIWYALAAYNVGYGHLRDAMLLAEQKGLNPHQWVSLKTVLPLLSNKKYYKKLKYGYARGSEPVRYVQRIREYRQVLEQSLQSNK</sequence>
<dbReference type="InterPro" id="IPR001638">
    <property type="entry name" value="Solute-binding_3/MltF_N"/>
</dbReference>
<dbReference type="CDD" id="cd13403">
    <property type="entry name" value="MLTF-like"/>
    <property type="match status" value="1"/>
</dbReference>
<dbReference type="SUPFAM" id="SSF53850">
    <property type="entry name" value="Periplasmic binding protein-like II"/>
    <property type="match status" value="1"/>
</dbReference>
<name>A0A3B1ACT9_9ZZZZ</name>
<dbReference type="Gene3D" id="1.10.530.10">
    <property type="match status" value="1"/>
</dbReference>
<evidence type="ECO:0000256" key="5">
    <source>
        <dbReference type="ARBA" id="ARBA00023239"/>
    </source>
</evidence>
<gene>
    <name evidence="8" type="ORF">MNBD_GAMMA23-1412</name>
</gene>
<dbReference type="GO" id="GO:0008933">
    <property type="term" value="F:peptidoglycan lytic transglycosylase activity"/>
    <property type="evidence" value="ECO:0007669"/>
    <property type="project" value="TreeGrafter"/>
</dbReference>
<dbReference type="NCBIfam" id="NF008112">
    <property type="entry name" value="PRK10859.1"/>
    <property type="match status" value="1"/>
</dbReference>
<evidence type="ECO:0000256" key="4">
    <source>
        <dbReference type="ARBA" id="ARBA00023237"/>
    </source>
</evidence>
<protein>
    <submittedName>
        <fullName evidence="8">Membrane-bound lytic murein transglycosylase F</fullName>
    </submittedName>
</protein>
<keyword evidence="5" id="KW-0456">Lyase</keyword>
<feature type="domain" description="Solute-binding protein family 3/N-terminal" evidence="7">
    <location>
        <begin position="41"/>
        <end position="266"/>
    </location>
</feature>
<dbReference type="GO" id="GO:0009279">
    <property type="term" value="C:cell outer membrane"/>
    <property type="evidence" value="ECO:0007669"/>
    <property type="project" value="UniProtKB-SubCell"/>
</dbReference>
<dbReference type="CDD" id="cd01009">
    <property type="entry name" value="PBP2_YfhD_N"/>
    <property type="match status" value="1"/>
</dbReference>
<dbReference type="PROSITE" id="PS51257">
    <property type="entry name" value="PROKAR_LIPOPROTEIN"/>
    <property type="match status" value="1"/>
</dbReference>
<evidence type="ECO:0000313" key="8">
    <source>
        <dbReference type="EMBL" id="VAW99440.1"/>
    </source>
</evidence>
<dbReference type="InterPro" id="IPR023346">
    <property type="entry name" value="Lysozyme-like_dom_sf"/>
</dbReference>
<dbReference type="Pfam" id="PF00497">
    <property type="entry name" value="SBP_bac_3"/>
    <property type="match status" value="1"/>
</dbReference>
<dbReference type="GO" id="GO:0009253">
    <property type="term" value="P:peptidoglycan catabolic process"/>
    <property type="evidence" value="ECO:0007669"/>
    <property type="project" value="TreeGrafter"/>
</dbReference>
<evidence type="ECO:0000256" key="3">
    <source>
        <dbReference type="ARBA" id="ARBA00023136"/>
    </source>
</evidence>
<dbReference type="InterPro" id="IPR023703">
    <property type="entry name" value="MltF"/>
</dbReference>
<dbReference type="Pfam" id="PF01464">
    <property type="entry name" value="SLT"/>
    <property type="match status" value="1"/>
</dbReference>
<evidence type="ECO:0000256" key="2">
    <source>
        <dbReference type="ARBA" id="ARBA00022729"/>
    </source>
</evidence>